<feature type="domain" description="At1g61320/AtMIF1 LRR" evidence="1">
    <location>
        <begin position="135"/>
        <end position="517"/>
    </location>
</feature>
<dbReference type="HOGENOM" id="CLU_010721_4_1_1"/>
<dbReference type="SUPFAM" id="SSF52047">
    <property type="entry name" value="RNI-like"/>
    <property type="match status" value="1"/>
</dbReference>
<dbReference type="PANTHER" id="PTHR34145">
    <property type="entry name" value="OS02G0105600 PROTEIN"/>
    <property type="match status" value="1"/>
</dbReference>
<dbReference type="AlphaFoldDB" id="A0A0E0IM02"/>
<organism evidence="2">
    <name type="scientific">Oryza nivara</name>
    <name type="common">Indian wild rice</name>
    <name type="synonym">Oryza sativa f. spontanea</name>
    <dbReference type="NCBI Taxonomy" id="4536"/>
    <lineage>
        <taxon>Eukaryota</taxon>
        <taxon>Viridiplantae</taxon>
        <taxon>Streptophyta</taxon>
        <taxon>Embryophyta</taxon>
        <taxon>Tracheophyta</taxon>
        <taxon>Spermatophyta</taxon>
        <taxon>Magnoliopsida</taxon>
        <taxon>Liliopsida</taxon>
        <taxon>Poales</taxon>
        <taxon>Poaceae</taxon>
        <taxon>BOP clade</taxon>
        <taxon>Oryzoideae</taxon>
        <taxon>Oryzeae</taxon>
        <taxon>Oryzinae</taxon>
        <taxon>Oryza</taxon>
    </lineage>
</organism>
<dbReference type="eggNOG" id="ENOG502RYMX">
    <property type="taxonomic scope" value="Eukaryota"/>
</dbReference>
<dbReference type="Proteomes" id="UP000006591">
    <property type="component" value="Chromosome 9"/>
</dbReference>
<dbReference type="STRING" id="4536.A0A0E0IM02"/>
<reference evidence="2" key="1">
    <citation type="submission" date="2015-04" db="UniProtKB">
        <authorList>
            <consortium name="EnsemblPlants"/>
        </authorList>
    </citation>
    <scope>IDENTIFICATION</scope>
    <source>
        <strain evidence="2">SL10</strain>
    </source>
</reference>
<dbReference type="Gramene" id="ONIVA09G16580.1">
    <property type="protein sequence ID" value="ONIVA09G16580.1"/>
    <property type="gene ID" value="ONIVA09G16580"/>
</dbReference>
<accession>A0A0E0IM02</accession>
<dbReference type="Gene3D" id="3.80.10.10">
    <property type="entry name" value="Ribonuclease Inhibitor"/>
    <property type="match status" value="1"/>
</dbReference>
<dbReference type="InterPro" id="IPR055357">
    <property type="entry name" value="LRR_At1g61320_AtMIF1"/>
</dbReference>
<dbReference type="EnsemblPlants" id="ONIVA09G16580.1">
    <property type="protein sequence ID" value="ONIVA09G16580.1"/>
    <property type="gene ID" value="ONIVA09G16580"/>
</dbReference>
<reference evidence="2" key="2">
    <citation type="submission" date="2018-04" db="EMBL/GenBank/DDBJ databases">
        <title>OnivRS2 (Oryza nivara Reference Sequence Version 2).</title>
        <authorList>
            <person name="Zhang J."/>
            <person name="Kudrna D."/>
            <person name="Lee S."/>
            <person name="Talag J."/>
            <person name="Rajasekar S."/>
            <person name="Welchert J."/>
            <person name="Hsing Y.-I."/>
            <person name="Wing R.A."/>
        </authorList>
    </citation>
    <scope>NUCLEOTIDE SEQUENCE [LARGE SCALE GENOMIC DNA]</scope>
    <source>
        <strain evidence="2">SL10</strain>
    </source>
</reference>
<dbReference type="InterPro" id="IPR053772">
    <property type="entry name" value="At1g61320/At1g61330-like"/>
</dbReference>
<sequence>MALLALNRLISIRRERRRRRNKARSKRFPLGLSALHLSEGGSITKSVRRKYSPCQQDDDSQGGKMMTNSGVTLPEDIWSYILSLMPMRDAARAACLSRAILRSWRCHPNLTFNEDALGLNDNACETDFTSKVDHILKNHSGIGVKRFKLSVHCKLDNCDYVDSWLQFAITPGIEEITVMLSGNKPQFNFPCSLFSDKIAYSIRCLELGNCAFHPTIELGPLRNLKRLHLSCVRISGDELACLLSNSFVLEQLELKYCKKIVSLKMPCVLQQLNCLNVLECKRVQVIESKAPNLSSFSFSGNKVKLSLVESSQVKNLYMCSSNIICYARSDLPSIVPNVETLAVASHCEMVDTPMLPTKLLYLKHLTISLFAWTFSRAYDYFSLVSFFDASPLLEVFVLDIYQESMEHESIFESSSHLRQMPEYHHEHLKSVTISGFCSAKSLVELTCHIVENTTSLERLELDTTHGNARCSEDSSDECFPVSQGVLTESPRAVLAIRGYIEGKIPTNVKLNVLEPCSRCHAGGG</sequence>
<evidence type="ECO:0000313" key="3">
    <source>
        <dbReference type="Proteomes" id="UP000006591"/>
    </source>
</evidence>
<dbReference type="InterPro" id="IPR032675">
    <property type="entry name" value="LRR_dom_sf"/>
</dbReference>
<dbReference type="InterPro" id="IPR036047">
    <property type="entry name" value="F-box-like_dom_sf"/>
</dbReference>
<protein>
    <recommendedName>
        <fullName evidence="1">At1g61320/AtMIF1 LRR domain-containing protein</fullName>
    </recommendedName>
</protein>
<dbReference type="PANTHER" id="PTHR34145:SF38">
    <property type="entry name" value="EXPRESSED PROTEIN"/>
    <property type="match status" value="1"/>
</dbReference>
<dbReference type="SUPFAM" id="SSF81383">
    <property type="entry name" value="F-box domain"/>
    <property type="match status" value="1"/>
</dbReference>
<dbReference type="Pfam" id="PF23622">
    <property type="entry name" value="LRR_At1g61320_AtMIF1"/>
    <property type="match status" value="1"/>
</dbReference>
<evidence type="ECO:0000259" key="1">
    <source>
        <dbReference type="Pfam" id="PF23622"/>
    </source>
</evidence>
<evidence type="ECO:0000313" key="2">
    <source>
        <dbReference type="EnsemblPlants" id="ONIVA09G16580.1"/>
    </source>
</evidence>
<keyword evidence="3" id="KW-1185">Reference proteome</keyword>
<proteinExistence type="predicted"/>
<name>A0A0E0IM02_ORYNI</name>
<dbReference type="OMA" id="RGISCPG"/>